<evidence type="ECO:0000256" key="1">
    <source>
        <dbReference type="ARBA" id="ARBA00001968"/>
    </source>
</evidence>
<keyword evidence="9" id="KW-1133">Transmembrane helix</keyword>
<keyword evidence="7" id="KW-0539">Nucleus</keyword>
<dbReference type="Proteomes" id="UP000265515">
    <property type="component" value="Unassembled WGS sequence"/>
</dbReference>
<keyword evidence="5" id="KW-0479">Metal-binding</keyword>
<accession>A0A388K366</accession>
<organism evidence="11 12">
    <name type="scientific">Chara braunii</name>
    <name type="common">Braun's stonewort</name>
    <dbReference type="NCBI Taxonomy" id="69332"/>
    <lineage>
        <taxon>Eukaryota</taxon>
        <taxon>Viridiplantae</taxon>
        <taxon>Streptophyta</taxon>
        <taxon>Charophyceae</taxon>
        <taxon>Charales</taxon>
        <taxon>Characeae</taxon>
        <taxon>Chara</taxon>
    </lineage>
</organism>
<evidence type="ECO:0000256" key="6">
    <source>
        <dbReference type="ARBA" id="ARBA00022801"/>
    </source>
</evidence>
<keyword evidence="6" id="KW-0378">Hydrolase</keyword>
<comment type="cofactor">
    <cofactor evidence="1">
        <name>a divalent metal cation</name>
        <dbReference type="ChEBI" id="CHEBI:60240"/>
    </cofactor>
</comment>
<dbReference type="GO" id="GO:0016787">
    <property type="term" value="F:hydrolase activity"/>
    <property type="evidence" value="ECO:0007669"/>
    <property type="project" value="UniProtKB-KW"/>
</dbReference>
<dbReference type="Pfam" id="PF13359">
    <property type="entry name" value="DDE_Tnp_4"/>
    <property type="match status" value="1"/>
</dbReference>
<feature type="transmembrane region" description="Helical" evidence="9">
    <location>
        <begin position="51"/>
        <end position="72"/>
    </location>
</feature>
<comment type="subcellular location">
    <subcellularLocation>
        <location evidence="2">Nucleus</location>
    </subcellularLocation>
</comment>
<dbReference type="PANTHER" id="PTHR22930">
    <property type="match status" value="1"/>
</dbReference>
<keyword evidence="12" id="KW-1185">Reference proteome</keyword>
<gene>
    <name evidence="11" type="ORF">CBR_g44324</name>
</gene>
<evidence type="ECO:0000256" key="2">
    <source>
        <dbReference type="ARBA" id="ARBA00004123"/>
    </source>
</evidence>
<feature type="domain" description="DDE Tnp4" evidence="10">
    <location>
        <begin position="218"/>
        <end position="383"/>
    </location>
</feature>
<dbReference type="AlphaFoldDB" id="A0A388K366"/>
<evidence type="ECO:0000259" key="10">
    <source>
        <dbReference type="Pfam" id="PF13359"/>
    </source>
</evidence>
<reference evidence="11 12" key="1">
    <citation type="journal article" date="2018" name="Cell">
        <title>The Chara Genome: Secondary Complexity and Implications for Plant Terrestrialization.</title>
        <authorList>
            <person name="Nishiyama T."/>
            <person name="Sakayama H."/>
            <person name="Vries J.D."/>
            <person name="Buschmann H."/>
            <person name="Saint-Marcoux D."/>
            <person name="Ullrich K.K."/>
            <person name="Haas F.B."/>
            <person name="Vanderstraeten L."/>
            <person name="Becker D."/>
            <person name="Lang D."/>
            <person name="Vosolsobe S."/>
            <person name="Rombauts S."/>
            <person name="Wilhelmsson P.K.I."/>
            <person name="Janitza P."/>
            <person name="Kern R."/>
            <person name="Heyl A."/>
            <person name="Rumpler F."/>
            <person name="Villalobos L.I.A.C."/>
            <person name="Clay J.M."/>
            <person name="Skokan R."/>
            <person name="Toyoda A."/>
            <person name="Suzuki Y."/>
            <person name="Kagoshima H."/>
            <person name="Schijlen E."/>
            <person name="Tajeshwar N."/>
            <person name="Catarino B."/>
            <person name="Hetherington A.J."/>
            <person name="Saltykova A."/>
            <person name="Bonnot C."/>
            <person name="Breuninger H."/>
            <person name="Symeonidi A."/>
            <person name="Radhakrishnan G.V."/>
            <person name="Van Nieuwerburgh F."/>
            <person name="Deforce D."/>
            <person name="Chang C."/>
            <person name="Karol K.G."/>
            <person name="Hedrich R."/>
            <person name="Ulvskov P."/>
            <person name="Glockner G."/>
            <person name="Delwiche C.F."/>
            <person name="Petrasek J."/>
            <person name="Van de Peer Y."/>
            <person name="Friml J."/>
            <person name="Beilby M."/>
            <person name="Dolan L."/>
            <person name="Kohara Y."/>
            <person name="Sugano S."/>
            <person name="Fujiyama A."/>
            <person name="Delaux P.-M."/>
            <person name="Quint M."/>
            <person name="TheiBen G."/>
            <person name="Hagemann M."/>
            <person name="Harholt J."/>
            <person name="Dunand C."/>
            <person name="Zachgo S."/>
            <person name="Langdale J."/>
            <person name="Maumus F."/>
            <person name="Straeten D.V.D."/>
            <person name="Gould S.B."/>
            <person name="Rensing S.A."/>
        </authorList>
    </citation>
    <scope>NUCLEOTIDE SEQUENCE [LARGE SCALE GENOMIC DNA]</scope>
    <source>
        <strain evidence="11 12">S276</strain>
    </source>
</reference>
<evidence type="ECO:0000256" key="8">
    <source>
        <dbReference type="SAM" id="MobiDB-lite"/>
    </source>
</evidence>
<evidence type="ECO:0000256" key="4">
    <source>
        <dbReference type="ARBA" id="ARBA00022722"/>
    </source>
</evidence>
<comment type="caution">
    <text evidence="11">The sequence shown here is derived from an EMBL/GenBank/DDBJ whole genome shotgun (WGS) entry which is preliminary data.</text>
</comment>
<dbReference type="Gramene" id="GBG64439">
    <property type="protein sequence ID" value="GBG64439"/>
    <property type="gene ID" value="CBR_g44324"/>
</dbReference>
<dbReference type="InterPro" id="IPR045249">
    <property type="entry name" value="HARBI1-like"/>
</dbReference>
<dbReference type="GO" id="GO:0004518">
    <property type="term" value="F:nuclease activity"/>
    <property type="evidence" value="ECO:0007669"/>
    <property type="project" value="UniProtKB-KW"/>
</dbReference>
<dbReference type="OrthoDB" id="1699974at2759"/>
<sequence length="468" mass="52225">MAGAGSDWDDSTFLLVFILLQWMNWRNVAAMAVLQAAAALPGDVPGVCSALFLLTGAVLHSMSLTCLAASAFERQMDSRRRIWVLACSAGVWHDLQKVGGRHEKVFQRFCRLPRPLFNDILCRIGPHIQRQATNRRQSVPAGQKFACALIRWATGGFYRQTAHGLGMGLASALRSNEDVADALITEYGHLMQFPTGDKLQECLDAFERKGFTGCVGAIGCTHVSIEKPRNERGECYYDRNGQFSIVAQVVCDHECPIVSAYVGCPGSVHDRRVLPSSPLYRATQQQSGVFGMGGEVLRDGRAIGRYLLADAGYPNLPWLMTPVGGTGRTPAEQVYDDCHTSARFCIERTFGRLKAVWRHFIMRQICNLRTLRKEFFAICILHNIMVNSRVEVDPDLLSDESDTESPSLFCRRRRRPVRRARPARHPPPPKEDAASALELGKELRESLIGHVWHHSHVHGAPRPKPWGM</sequence>
<keyword evidence="9" id="KW-0812">Transmembrane</keyword>
<dbReference type="InterPro" id="IPR027806">
    <property type="entry name" value="HARBI1_dom"/>
</dbReference>
<dbReference type="GO" id="GO:0046872">
    <property type="term" value="F:metal ion binding"/>
    <property type="evidence" value="ECO:0007669"/>
    <property type="project" value="UniProtKB-KW"/>
</dbReference>
<evidence type="ECO:0000313" key="12">
    <source>
        <dbReference type="Proteomes" id="UP000265515"/>
    </source>
</evidence>
<evidence type="ECO:0000256" key="9">
    <source>
        <dbReference type="SAM" id="Phobius"/>
    </source>
</evidence>
<name>A0A388K366_CHABU</name>
<evidence type="ECO:0000256" key="5">
    <source>
        <dbReference type="ARBA" id="ARBA00022723"/>
    </source>
</evidence>
<evidence type="ECO:0000256" key="7">
    <source>
        <dbReference type="ARBA" id="ARBA00023242"/>
    </source>
</evidence>
<proteinExistence type="inferred from homology"/>
<evidence type="ECO:0000256" key="3">
    <source>
        <dbReference type="ARBA" id="ARBA00006958"/>
    </source>
</evidence>
<evidence type="ECO:0000313" key="11">
    <source>
        <dbReference type="EMBL" id="GBG64439.1"/>
    </source>
</evidence>
<dbReference type="GO" id="GO:0005634">
    <property type="term" value="C:nucleus"/>
    <property type="evidence" value="ECO:0007669"/>
    <property type="project" value="UniProtKB-SubCell"/>
</dbReference>
<comment type="similarity">
    <text evidence="3">Belongs to the HARBI1 family.</text>
</comment>
<keyword evidence="9" id="KW-0472">Membrane</keyword>
<dbReference type="EMBL" id="BFEA01000050">
    <property type="protein sequence ID" value="GBG64439.1"/>
    <property type="molecule type" value="Genomic_DNA"/>
</dbReference>
<feature type="region of interest" description="Disordered" evidence="8">
    <location>
        <begin position="411"/>
        <end position="434"/>
    </location>
</feature>
<protein>
    <recommendedName>
        <fullName evidence="10">DDE Tnp4 domain-containing protein</fullName>
    </recommendedName>
</protein>
<feature type="compositionally biased region" description="Basic residues" evidence="8">
    <location>
        <begin position="411"/>
        <end position="424"/>
    </location>
</feature>
<keyword evidence="4" id="KW-0540">Nuclease</keyword>